<comment type="caution">
    <text evidence="3">The sequence shown here is derived from an EMBL/GenBank/DDBJ whole genome shotgun (WGS) entry which is preliminary data.</text>
</comment>
<dbReference type="Pfam" id="PF01230">
    <property type="entry name" value="HIT"/>
    <property type="match status" value="1"/>
</dbReference>
<comment type="caution">
    <text evidence="1">Lacks conserved residue(s) required for the propagation of feature annotation.</text>
</comment>
<dbReference type="Proteomes" id="UP001208570">
    <property type="component" value="Unassembled WGS sequence"/>
</dbReference>
<dbReference type="PRINTS" id="PR00332">
    <property type="entry name" value="HISTRIAD"/>
</dbReference>
<dbReference type="InterPro" id="IPR011146">
    <property type="entry name" value="HIT-like"/>
</dbReference>
<accession>A0AAD9JTB9</accession>
<protein>
    <recommendedName>
        <fullName evidence="2">HIT domain-containing protein</fullName>
    </recommendedName>
</protein>
<evidence type="ECO:0000259" key="2">
    <source>
        <dbReference type="PROSITE" id="PS51084"/>
    </source>
</evidence>
<dbReference type="InterPro" id="IPR001310">
    <property type="entry name" value="Histidine_triad_HIT"/>
</dbReference>
<feature type="domain" description="HIT" evidence="2">
    <location>
        <begin position="108"/>
        <end position="189"/>
    </location>
</feature>
<dbReference type="GO" id="GO:0003824">
    <property type="term" value="F:catalytic activity"/>
    <property type="evidence" value="ECO:0007669"/>
    <property type="project" value="InterPro"/>
</dbReference>
<dbReference type="AlphaFoldDB" id="A0AAD9JTB9"/>
<organism evidence="3 4">
    <name type="scientific">Paralvinella palmiformis</name>
    <dbReference type="NCBI Taxonomy" id="53620"/>
    <lineage>
        <taxon>Eukaryota</taxon>
        <taxon>Metazoa</taxon>
        <taxon>Spiralia</taxon>
        <taxon>Lophotrochozoa</taxon>
        <taxon>Annelida</taxon>
        <taxon>Polychaeta</taxon>
        <taxon>Sedentaria</taxon>
        <taxon>Canalipalpata</taxon>
        <taxon>Terebellida</taxon>
        <taxon>Terebelliformia</taxon>
        <taxon>Alvinellidae</taxon>
        <taxon>Paralvinella</taxon>
    </lineage>
</organism>
<sequence>MQKVANSMELFRGINLVNTDGKKSEHVHSANIRLPQGEGSMDVAMLSTLAKQIAGRSGLIRRYCGASSVINFSSNIKITLKPCTKPYCTDEVSKAKAANKDGIGQPTVFSKIIDKTLPADILYEDDQCLAFNDIGPKAPIHFLIIPKKPIPRLQDTEDGDQQVNGQYFSLPWYQLQLKQFCRVSVHGLQ</sequence>
<dbReference type="Gene3D" id="3.30.428.10">
    <property type="entry name" value="HIT-like"/>
    <property type="match status" value="1"/>
</dbReference>
<dbReference type="SUPFAM" id="SSF54197">
    <property type="entry name" value="HIT-like"/>
    <property type="match status" value="1"/>
</dbReference>
<evidence type="ECO:0000256" key="1">
    <source>
        <dbReference type="PROSITE-ProRule" id="PRU00464"/>
    </source>
</evidence>
<gene>
    <name evidence="3" type="ORF">LSH36_164g03040</name>
</gene>
<evidence type="ECO:0000313" key="3">
    <source>
        <dbReference type="EMBL" id="KAK2158761.1"/>
    </source>
</evidence>
<reference evidence="3" key="1">
    <citation type="journal article" date="2023" name="Mol. Biol. Evol.">
        <title>Third-Generation Sequencing Reveals the Adaptive Role of the Epigenome in Three Deep-Sea Polychaetes.</title>
        <authorList>
            <person name="Perez M."/>
            <person name="Aroh O."/>
            <person name="Sun Y."/>
            <person name="Lan Y."/>
            <person name="Juniper S.K."/>
            <person name="Young C.R."/>
            <person name="Angers B."/>
            <person name="Qian P.Y."/>
        </authorList>
    </citation>
    <scope>NUCLEOTIDE SEQUENCE</scope>
    <source>
        <strain evidence="3">P08H-3</strain>
    </source>
</reference>
<dbReference type="PROSITE" id="PS51084">
    <property type="entry name" value="HIT_2"/>
    <property type="match status" value="1"/>
</dbReference>
<dbReference type="EMBL" id="JAODUP010000164">
    <property type="protein sequence ID" value="KAK2158761.1"/>
    <property type="molecule type" value="Genomic_DNA"/>
</dbReference>
<proteinExistence type="predicted"/>
<name>A0AAD9JTB9_9ANNE</name>
<dbReference type="PANTHER" id="PTHR23089">
    <property type="entry name" value="HISTIDINE TRIAD HIT PROTEIN"/>
    <property type="match status" value="1"/>
</dbReference>
<dbReference type="InterPro" id="IPR036265">
    <property type="entry name" value="HIT-like_sf"/>
</dbReference>
<evidence type="ECO:0000313" key="4">
    <source>
        <dbReference type="Proteomes" id="UP001208570"/>
    </source>
</evidence>
<keyword evidence="4" id="KW-1185">Reference proteome</keyword>